<protein>
    <recommendedName>
        <fullName evidence="3">Alginate export domain-containing protein</fullName>
    </recommendedName>
</protein>
<feature type="region of interest" description="Disordered" evidence="1">
    <location>
        <begin position="63"/>
        <end position="98"/>
    </location>
</feature>
<dbReference type="AlphaFoldDB" id="A0A381XSD7"/>
<feature type="non-terminal residue" evidence="2">
    <location>
        <position position="530"/>
    </location>
</feature>
<gene>
    <name evidence="2" type="ORF">METZ01_LOCUS120175</name>
</gene>
<name>A0A381XSD7_9ZZZZ</name>
<sequence>MAPGTVLAGKERIEAALMPSTPAVPTQPLAPTSAPRAEVKAVMPQPALVQAAGADGNRTFRLAQTKRRVPGQAPVEERKRERRYDPNAAKPPQPNLPREFLPVPDRWRIIDAVGVVPKWWDPYNQNYIKGDRPVFGKDWFVNLTLISDTVIEPRLLPTGISPNGIGRAGTNDVFGDGDQMVYNQLLILNMSLIKGDTAFKPPDIEIRFTPVFNVNRLEARELGVVDRDLRDGKTRDDDFIALQEVFLDYHLGNLSDRYDFISIRGGIQPFSSDFRGFLFQDNQFGLRLFGNYDNNIFQYNLAWVRRLEKDTNSGLNDVTEPLRDDDIFIANLYIQDVPMLGFVSQATVVHNRNRESDRSLFNVNRFIERPASFGDERPHDYDVTYVGFNGDGHFGRANLTLSVYYAFGEDDHNQIASSPQGDKSDISAWFFAAEPSVDFDWIRLRGSLLYASGDSDPFDDEEEGFDAIFENPQFAGGDTSYWIRQGIPFIGGGGVALTQRNGVLASLRTSKEHGQSNFNNPGLMLYGMGG</sequence>
<organism evidence="2">
    <name type="scientific">marine metagenome</name>
    <dbReference type="NCBI Taxonomy" id="408172"/>
    <lineage>
        <taxon>unclassified sequences</taxon>
        <taxon>metagenomes</taxon>
        <taxon>ecological metagenomes</taxon>
    </lineage>
</organism>
<feature type="compositionally biased region" description="Basic and acidic residues" evidence="1">
    <location>
        <begin position="75"/>
        <end position="85"/>
    </location>
</feature>
<proteinExistence type="predicted"/>
<feature type="region of interest" description="Disordered" evidence="1">
    <location>
        <begin position="17"/>
        <end position="38"/>
    </location>
</feature>
<evidence type="ECO:0000313" key="2">
    <source>
        <dbReference type="EMBL" id="SVA67321.1"/>
    </source>
</evidence>
<evidence type="ECO:0008006" key="3">
    <source>
        <dbReference type="Google" id="ProtNLM"/>
    </source>
</evidence>
<dbReference type="EMBL" id="UINC01016104">
    <property type="protein sequence ID" value="SVA67321.1"/>
    <property type="molecule type" value="Genomic_DNA"/>
</dbReference>
<accession>A0A381XSD7</accession>
<reference evidence="2" key="1">
    <citation type="submission" date="2018-05" db="EMBL/GenBank/DDBJ databases">
        <authorList>
            <person name="Lanie J.A."/>
            <person name="Ng W.-L."/>
            <person name="Kazmierczak K.M."/>
            <person name="Andrzejewski T.M."/>
            <person name="Davidsen T.M."/>
            <person name="Wayne K.J."/>
            <person name="Tettelin H."/>
            <person name="Glass J.I."/>
            <person name="Rusch D."/>
            <person name="Podicherti R."/>
            <person name="Tsui H.-C.T."/>
            <person name="Winkler M.E."/>
        </authorList>
    </citation>
    <scope>NUCLEOTIDE SEQUENCE</scope>
</reference>
<evidence type="ECO:0000256" key="1">
    <source>
        <dbReference type="SAM" id="MobiDB-lite"/>
    </source>
</evidence>